<reference evidence="2" key="1">
    <citation type="journal article" date="2022" name="Mol. Ecol. Resour.">
        <title>The genomes of chicory, endive, great burdock and yacon provide insights into Asteraceae palaeo-polyploidization history and plant inulin production.</title>
        <authorList>
            <person name="Fan W."/>
            <person name="Wang S."/>
            <person name="Wang H."/>
            <person name="Wang A."/>
            <person name="Jiang F."/>
            <person name="Liu H."/>
            <person name="Zhao H."/>
            <person name="Xu D."/>
            <person name="Zhang Y."/>
        </authorList>
    </citation>
    <scope>NUCLEOTIDE SEQUENCE [LARGE SCALE GENOMIC DNA]</scope>
    <source>
        <strain evidence="2">cv. Yunnan</strain>
    </source>
</reference>
<reference evidence="1 2" key="2">
    <citation type="journal article" date="2022" name="Mol. Ecol. Resour.">
        <title>The genomes of chicory, endive, great burdock and yacon provide insights into Asteraceae paleo-polyploidization history and plant inulin production.</title>
        <authorList>
            <person name="Fan W."/>
            <person name="Wang S."/>
            <person name="Wang H."/>
            <person name="Wang A."/>
            <person name="Jiang F."/>
            <person name="Liu H."/>
            <person name="Zhao H."/>
            <person name="Xu D."/>
            <person name="Zhang Y."/>
        </authorList>
    </citation>
    <scope>NUCLEOTIDE SEQUENCE [LARGE SCALE GENOMIC DNA]</scope>
    <source>
        <strain evidence="2">cv. Yunnan</strain>
        <tissue evidence="1">Leaves</tissue>
    </source>
</reference>
<protein>
    <submittedName>
        <fullName evidence="1">Uncharacterized protein</fullName>
    </submittedName>
</protein>
<evidence type="ECO:0000313" key="1">
    <source>
        <dbReference type="EMBL" id="KAI3776664.1"/>
    </source>
</evidence>
<gene>
    <name evidence="1" type="ORF">L1987_46451</name>
</gene>
<organism evidence="1 2">
    <name type="scientific">Smallanthus sonchifolius</name>
    <dbReference type="NCBI Taxonomy" id="185202"/>
    <lineage>
        <taxon>Eukaryota</taxon>
        <taxon>Viridiplantae</taxon>
        <taxon>Streptophyta</taxon>
        <taxon>Embryophyta</taxon>
        <taxon>Tracheophyta</taxon>
        <taxon>Spermatophyta</taxon>
        <taxon>Magnoliopsida</taxon>
        <taxon>eudicotyledons</taxon>
        <taxon>Gunneridae</taxon>
        <taxon>Pentapetalae</taxon>
        <taxon>asterids</taxon>
        <taxon>campanulids</taxon>
        <taxon>Asterales</taxon>
        <taxon>Asteraceae</taxon>
        <taxon>Asteroideae</taxon>
        <taxon>Heliantheae alliance</taxon>
        <taxon>Millerieae</taxon>
        <taxon>Smallanthus</taxon>
    </lineage>
</organism>
<evidence type="ECO:0000313" key="2">
    <source>
        <dbReference type="Proteomes" id="UP001056120"/>
    </source>
</evidence>
<sequence length="192" mass="21523">MDEPLVPRHEIMEDEGEQVGADENVDVDMDNCTAQEQEIAKLEKTVFGQQKAMESMFGMITELHNIMNLQVEQINLSDIFNYEVFHTDQDMHSRAVGDSSDDNDSDDDNTLEGYVVGSGSKSVYITSDGNVVDNGQNETLHDPIDVSSREHPIGDTSEPEQILFFQILTVQTKELTGRIISWKYVSEGDVCD</sequence>
<name>A0ACB9FZ82_9ASTR</name>
<accession>A0ACB9FZ82</accession>
<dbReference type="EMBL" id="CM042032">
    <property type="protein sequence ID" value="KAI3776664.1"/>
    <property type="molecule type" value="Genomic_DNA"/>
</dbReference>
<comment type="caution">
    <text evidence="1">The sequence shown here is derived from an EMBL/GenBank/DDBJ whole genome shotgun (WGS) entry which is preliminary data.</text>
</comment>
<proteinExistence type="predicted"/>
<keyword evidence="2" id="KW-1185">Reference proteome</keyword>
<dbReference type="Proteomes" id="UP001056120">
    <property type="component" value="Linkage Group LG15"/>
</dbReference>